<keyword evidence="2" id="KW-1133">Transmembrane helix</keyword>
<feature type="region of interest" description="Disordered" evidence="1">
    <location>
        <begin position="1"/>
        <end position="24"/>
    </location>
</feature>
<dbReference type="OrthoDB" id="3481878at2"/>
<dbReference type="Proteomes" id="UP000261811">
    <property type="component" value="Unassembled WGS sequence"/>
</dbReference>
<proteinExistence type="predicted"/>
<feature type="compositionally biased region" description="Basic and acidic residues" evidence="1">
    <location>
        <begin position="263"/>
        <end position="276"/>
    </location>
</feature>
<reference evidence="3 4" key="1">
    <citation type="submission" date="2018-08" db="EMBL/GenBank/DDBJ databases">
        <title>Actinomadura jelena sp. nov., a novel Actinomycete isolated from soil in Chad.</title>
        <authorList>
            <person name="Shi L."/>
        </authorList>
    </citation>
    <scope>NUCLEOTIDE SEQUENCE [LARGE SCALE GENOMIC DNA]</scope>
    <source>
        <strain evidence="3 4">NEAU-G17</strain>
    </source>
</reference>
<sequence>MTERSRGAPDPTESPSQDDAPSSADLSALYRTDALIEALSARALPGPPLPLVPDVPRRPLGARPAADPAFGLLSALVSDVDDGLPEVSGARPRLHRAADAVVRHRADAVVADGAASGDSGLRDDPDHSVPASPDAADAAHADGTSRPDGDGDVPEQPESKPSRRGPRTIVALGVVGAVLATTGVAAAGGGLVGSSADTSAMRIAGKPRPSGLPGTGGGGASSARPQSPAARPPVSAPGRGRDQKTQNGGPGRGTAKKNGPVSEEERLRKRLNDLLKGRPPQRPQTHTDPVAETRRRLAELRRRAEQRRNRHPHH</sequence>
<comment type="caution">
    <text evidence="3">The sequence shown here is derived from an EMBL/GenBank/DDBJ whole genome shotgun (WGS) entry which is preliminary data.</text>
</comment>
<keyword evidence="4" id="KW-1185">Reference proteome</keyword>
<keyword evidence="2" id="KW-0812">Transmembrane</keyword>
<feature type="region of interest" description="Disordered" evidence="1">
    <location>
        <begin position="42"/>
        <end position="66"/>
    </location>
</feature>
<feature type="compositionally biased region" description="Basic and acidic residues" evidence="1">
    <location>
        <begin position="137"/>
        <end position="149"/>
    </location>
</feature>
<protein>
    <submittedName>
        <fullName evidence="3">Uncharacterized protein</fullName>
    </submittedName>
</protein>
<organism evidence="3 4">
    <name type="scientific">Actinomadura logoneensis</name>
    <dbReference type="NCBI Taxonomy" id="2293572"/>
    <lineage>
        <taxon>Bacteria</taxon>
        <taxon>Bacillati</taxon>
        <taxon>Actinomycetota</taxon>
        <taxon>Actinomycetes</taxon>
        <taxon>Streptosporangiales</taxon>
        <taxon>Thermomonosporaceae</taxon>
        <taxon>Actinomadura</taxon>
    </lineage>
</organism>
<dbReference type="AlphaFoldDB" id="A0A372JT26"/>
<feature type="compositionally biased region" description="Low complexity" evidence="1">
    <location>
        <begin position="14"/>
        <end position="24"/>
    </location>
</feature>
<evidence type="ECO:0000313" key="3">
    <source>
        <dbReference type="EMBL" id="RFU43175.1"/>
    </source>
</evidence>
<feature type="region of interest" description="Disordered" evidence="1">
    <location>
        <begin position="113"/>
        <end position="168"/>
    </location>
</feature>
<evidence type="ECO:0000256" key="1">
    <source>
        <dbReference type="SAM" id="MobiDB-lite"/>
    </source>
</evidence>
<feature type="transmembrane region" description="Helical" evidence="2">
    <location>
        <begin position="169"/>
        <end position="192"/>
    </location>
</feature>
<gene>
    <name evidence="3" type="ORF">DZF91_02625</name>
</gene>
<evidence type="ECO:0000256" key="2">
    <source>
        <dbReference type="SAM" id="Phobius"/>
    </source>
</evidence>
<dbReference type="EMBL" id="QURH01000046">
    <property type="protein sequence ID" value="RFU43175.1"/>
    <property type="molecule type" value="Genomic_DNA"/>
</dbReference>
<feature type="compositionally biased region" description="Basic and acidic residues" evidence="1">
    <location>
        <begin position="289"/>
        <end position="307"/>
    </location>
</feature>
<feature type="region of interest" description="Disordered" evidence="1">
    <location>
        <begin position="187"/>
        <end position="314"/>
    </location>
</feature>
<accession>A0A372JT26</accession>
<name>A0A372JT26_9ACTN</name>
<evidence type="ECO:0000313" key="4">
    <source>
        <dbReference type="Proteomes" id="UP000261811"/>
    </source>
</evidence>
<dbReference type="RefSeq" id="WP_117355917.1">
    <property type="nucleotide sequence ID" value="NZ_QURH01000046.1"/>
</dbReference>
<keyword evidence="2" id="KW-0472">Membrane</keyword>